<dbReference type="InterPro" id="IPR004919">
    <property type="entry name" value="GmrSD_N"/>
</dbReference>
<dbReference type="STRING" id="287099.SAMN05660413_00027"/>
<evidence type="ECO:0000259" key="1">
    <source>
        <dbReference type="Pfam" id="PF03235"/>
    </source>
</evidence>
<dbReference type="PANTHER" id="PTHR39639:SF1">
    <property type="entry name" value="DUF262 DOMAIN-CONTAINING PROTEIN"/>
    <property type="match status" value="1"/>
</dbReference>
<name>A0A1I4XGY6_9FLAO</name>
<feature type="domain" description="GmrSD restriction endonucleases N-terminal" evidence="1">
    <location>
        <begin position="40"/>
        <end position="189"/>
    </location>
</feature>
<protein>
    <recommendedName>
        <fullName evidence="1">GmrSD restriction endonucleases N-terminal domain-containing protein</fullName>
    </recommendedName>
</protein>
<proteinExistence type="predicted"/>
<dbReference type="PANTHER" id="PTHR39639">
    <property type="entry name" value="CHROMOSOME 16, WHOLE GENOME SHOTGUN SEQUENCE"/>
    <property type="match status" value="1"/>
</dbReference>
<sequence>MNDINLEQPLLFNFDDETENESIDFRYVITSYGADYPIDSLMKRIKDKVIFIPPFQRQYVWSINEASKFIESLILGLPVPGIFLSKEKDTNRLLVVDGQQRLMSLYYFYTGYFQQTPFKLQNVQDDLLGRTYNTLKAPDRLRLDDSIIHATIVRQDEPDEDESSVYQIFERLNSGGRDLKPQEIRACIYYGEFNELLNDLVGQHSWRSIFGKKPDQRLKEQELILRFFSLLYDREHYEKPLKGFLNSFMSKHQNLDKIPKEDFIQTFTSTYDFITKSIGNKPFRIKRNLNLGAFDAISIGVAERLKSGDIENRAEFVEAYNDLVANKDFISIVQGGTSDEKNVESRIDLAIKAFKDLK</sequence>
<dbReference type="OrthoDB" id="9764212at2"/>
<keyword evidence="3" id="KW-1185">Reference proteome</keyword>
<reference evidence="2 3" key="1">
    <citation type="submission" date="2016-10" db="EMBL/GenBank/DDBJ databases">
        <authorList>
            <person name="de Groot N.N."/>
        </authorList>
    </citation>
    <scope>NUCLEOTIDE SEQUENCE [LARGE SCALE GENOMIC DNA]</scope>
    <source>
        <strain evidence="2 3">DSM 17794</strain>
    </source>
</reference>
<accession>A0A1I4XGY6</accession>
<organism evidence="2 3">
    <name type="scientific">Salegentibacter flavus</name>
    <dbReference type="NCBI Taxonomy" id="287099"/>
    <lineage>
        <taxon>Bacteria</taxon>
        <taxon>Pseudomonadati</taxon>
        <taxon>Bacteroidota</taxon>
        <taxon>Flavobacteriia</taxon>
        <taxon>Flavobacteriales</taxon>
        <taxon>Flavobacteriaceae</taxon>
        <taxon>Salegentibacter</taxon>
    </lineage>
</organism>
<dbReference type="AlphaFoldDB" id="A0A1I4XGY6"/>
<dbReference type="RefSeq" id="WP_093404342.1">
    <property type="nucleotide sequence ID" value="NZ_FOVL01000001.1"/>
</dbReference>
<dbReference type="Pfam" id="PF03235">
    <property type="entry name" value="GmrSD_N"/>
    <property type="match status" value="1"/>
</dbReference>
<evidence type="ECO:0000313" key="2">
    <source>
        <dbReference type="EMBL" id="SFN24952.1"/>
    </source>
</evidence>
<dbReference type="EMBL" id="FOVL01000001">
    <property type="protein sequence ID" value="SFN24952.1"/>
    <property type="molecule type" value="Genomic_DNA"/>
</dbReference>
<dbReference type="Proteomes" id="UP000199153">
    <property type="component" value="Unassembled WGS sequence"/>
</dbReference>
<gene>
    <name evidence="2" type="ORF">SAMN05660413_00027</name>
</gene>
<evidence type="ECO:0000313" key="3">
    <source>
        <dbReference type="Proteomes" id="UP000199153"/>
    </source>
</evidence>